<protein>
    <submittedName>
        <fullName evidence="1">RusA family crossover junction endodeoxyribonuclease</fullName>
    </submittedName>
</protein>
<dbReference type="Proteomes" id="UP001206067">
    <property type="component" value="Unassembled WGS sequence"/>
</dbReference>
<name>A0ABT1XQC9_9SPHN</name>
<organism evidence="1 2">
    <name type="scientific">Parerythrobacter lacustris</name>
    <dbReference type="NCBI Taxonomy" id="2969984"/>
    <lineage>
        <taxon>Bacteria</taxon>
        <taxon>Pseudomonadati</taxon>
        <taxon>Pseudomonadota</taxon>
        <taxon>Alphaproteobacteria</taxon>
        <taxon>Sphingomonadales</taxon>
        <taxon>Erythrobacteraceae</taxon>
        <taxon>Parerythrobacter</taxon>
    </lineage>
</organism>
<comment type="caution">
    <text evidence="1">The sequence shown here is derived from an EMBL/GenBank/DDBJ whole genome shotgun (WGS) entry which is preliminary data.</text>
</comment>
<reference evidence="1 2" key="1">
    <citation type="submission" date="2022-08" db="EMBL/GenBank/DDBJ databases">
        <title>Polyphasic taxonomy analysis of Qipengyuania sp.RS5-5.</title>
        <authorList>
            <person name="Xamxidin M."/>
            <person name="Wu M."/>
        </authorList>
    </citation>
    <scope>NUCLEOTIDE SEQUENCE [LARGE SCALE GENOMIC DNA]</scope>
    <source>
        <strain evidence="1 2">RS5-5</strain>
    </source>
</reference>
<dbReference type="Gene3D" id="3.30.1330.70">
    <property type="entry name" value="Holliday junction resolvase RusA"/>
    <property type="match status" value="1"/>
</dbReference>
<dbReference type="InterPro" id="IPR008822">
    <property type="entry name" value="Endonuclease_RusA-like"/>
</dbReference>
<keyword evidence="2" id="KW-1185">Reference proteome</keyword>
<accession>A0ABT1XQC9</accession>
<dbReference type="SUPFAM" id="SSF103084">
    <property type="entry name" value="Holliday junction resolvase RusA"/>
    <property type="match status" value="1"/>
</dbReference>
<dbReference type="Pfam" id="PF05866">
    <property type="entry name" value="RusA"/>
    <property type="match status" value="1"/>
</dbReference>
<sequence>MPPSTNHIYGRGSRGVYMFESVRQAKDAIGWEARSQYHGEPLEGPLAVKIDLYWPDRRKHDIDNIKVLLDALTGILWVDDGQIVELSLTKRYDKENPGVMLGFGASRF</sequence>
<evidence type="ECO:0000313" key="2">
    <source>
        <dbReference type="Proteomes" id="UP001206067"/>
    </source>
</evidence>
<proteinExistence type="predicted"/>
<evidence type="ECO:0000313" key="1">
    <source>
        <dbReference type="EMBL" id="MCR2833459.1"/>
    </source>
</evidence>
<gene>
    <name evidence="1" type="ORF">NSO95_05850</name>
</gene>
<dbReference type="InterPro" id="IPR036614">
    <property type="entry name" value="RusA-like_sf"/>
</dbReference>
<dbReference type="EMBL" id="JANKHH010000003">
    <property type="protein sequence ID" value="MCR2833459.1"/>
    <property type="molecule type" value="Genomic_DNA"/>
</dbReference>